<evidence type="ECO:0000313" key="2">
    <source>
        <dbReference type="Proteomes" id="UP001596379"/>
    </source>
</evidence>
<dbReference type="RefSeq" id="WP_382235559.1">
    <property type="nucleotide sequence ID" value="NZ_JBHTCC010000003.1"/>
</dbReference>
<evidence type="ECO:0000313" key="1">
    <source>
        <dbReference type="EMBL" id="MFC7299494.1"/>
    </source>
</evidence>
<proteinExistence type="predicted"/>
<accession>A0ABW2J7K6</accession>
<organism evidence="1 2">
    <name type="scientific">Herminiimonas aquatilis</name>
    <dbReference type="NCBI Taxonomy" id="345342"/>
    <lineage>
        <taxon>Bacteria</taxon>
        <taxon>Pseudomonadati</taxon>
        <taxon>Pseudomonadota</taxon>
        <taxon>Betaproteobacteria</taxon>
        <taxon>Burkholderiales</taxon>
        <taxon>Oxalobacteraceae</taxon>
        <taxon>Herminiimonas</taxon>
    </lineage>
</organism>
<reference evidence="2" key="1">
    <citation type="journal article" date="2019" name="Int. J. Syst. Evol. Microbiol.">
        <title>The Global Catalogue of Microorganisms (GCM) 10K type strain sequencing project: providing services to taxonomists for standard genome sequencing and annotation.</title>
        <authorList>
            <consortium name="The Broad Institute Genomics Platform"/>
            <consortium name="The Broad Institute Genome Sequencing Center for Infectious Disease"/>
            <person name="Wu L."/>
            <person name="Ma J."/>
        </authorList>
    </citation>
    <scope>NUCLEOTIDE SEQUENCE [LARGE SCALE GENOMIC DNA]</scope>
    <source>
        <strain evidence="2">CCUG 36956</strain>
    </source>
</reference>
<gene>
    <name evidence="1" type="ORF">ACFQO0_13700</name>
</gene>
<name>A0ABW2J7K6_9BURK</name>
<protein>
    <submittedName>
        <fullName evidence="1">Uncharacterized protein</fullName>
    </submittedName>
</protein>
<sequence length="145" mass="15600">MNRLTLMQTQSPVPIRFFNTNISAVSANSTLNTSLQSLDTTTEAIGPDQAQSTSLTQASNLSVVPSSASTECMMLVTIKADSVADLRHLVMRTCGELIVFIKAQPIAHATKMKVWLCLSEAATGKVMDAVMRSLPSAEFGRITHT</sequence>
<comment type="caution">
    <text evidence="1">The sequence shown here is derived from an EMBL/GenBank/DDBJ whole genome shotgun (WGS) entry which is preliminary data.</text>
</comment>
<dbReference type="Proteomes" id="UP001596379">
    <property type="component" value="Unassembled WGS sequence"/>
</dbReference>
<keyword evidence="2" id="KW-1185">Reference proteome</keyword>
<dbReference type="EMBL" id="JBHTCC010000003">
    <property type="protein sequence ID" value="MFC7299494.1"/>
    <property type="molecule type" value="Genomic_DNA"/>
</dbReference>